<dbReference type="GO" id="GO:0019288">
    <property type="term" value="P:isopentenyl diphosphate biosynthetic process, methylerythritol 4-phosphate pathway"/>
    <property type="evidence" value="ECO:0007669"/>
    <property type="project" value="UniProtKB-UniRule"/>
</dbReference>
<proteinExistence type="inferred from homology"/>
<dbReference type="InterPro" id="IPR036554">
    <property type="entry name" value="GHMP_kinase_C_sf"/>
</dbReference>
<dbReference type="InterPro" id="IPR004424">
    <property type="entry name" value="IspE"/>
</dbReference>
<dbReference type="Gene3D" id="3.30.230.10">
    <property type="match status" value="1"/>
</dbReference>
<keyword evidence="6 9" id="KW-0418">Kinase</keyword>
<evidence type="ECO:0000256" key="8">
    <source>
        <dbReference type="ARBA" id="ARBA00032554"/>
    </source>
</evidence>
<dbReference type="EMBL" id="JACHHF010000010">
    <property type="protein sequence ID" value="MBB5176619.1"/>
    <property type="molecule type" value="Genomic_DNA"/>
</dbReference>
<feature type="binding site" evidence="9">
    <location>
        <begin position="91"/>
        <end position="101"/>
    </location>
    <ligand>
        <name>ATP</name>
        <dbReference type="ChEBI" id="CHEBI:30616"/>
    </ligand>
</feature>
<dbReference type="GO" id="GO:0016114">
    <property type="term" value="P:terpenoid biosynthetic process"/>
    <property type="evidence" value="ECO:0007669"/>
    <property type="project" value="UniProtKB-UniRule"/>
</dbReference>
<evidence type="ECO:0000313" key="13">
    <source>
        <dbReference type="Proteomes" id="UP000579136"/>
    </source>
</evidence>
<dbReference type="InterPro" id="IPR020568">
    <property type="entry name" value="Ribosomal_Su5_D2-typ_SF"/>
</dbReference>
<evidence type="ECO:0000256" key="1">
    <source>
        <dbReference type="ARBA" id="ARBA00009684"/>
    </source>
</evidence>
<feature type="domain" description="GHMP kinase N-terminal" evidence="10">
    <location>
        <begin position="65"/>
        <end position="141"/>
    </location>
</feature>
<dbReference type="InterPro" id="IPR006204">
    <property type="entry name" value="GHMP_kinase_N_dom"/>
</dbReference>
<dbReference type="GO" id="GO:0050515">
    <property type="term" value="F:4-(cytidine 5'-diphospho)-2-C-methyl-D-erythritol kinase activity"/>
    <property type="evidence" value="ECO:0007669"/>
    <property type="project" value="UniProtKB-UniRule"/>
</dbReference>
<evidence type="ECO:0000256" key="6">
    <source>
        <dbReference type="ARBA" id="ARBA00022777"/>
    </source>
</evidence>
<evidence type="ECO:0000256" key="9">
    <source>
        <dbReference type="HAMAP-Rule" id="MF_00061"/>
    </source>
</evidence>
<dbReference type="InterPro" id="IPR013750">
    <property type="entry name" value="GHMP_kinase_C_dom"/>
</dbReference>
<comment type="catalytic activity">
    <reaction evidence="9">
        <text>4-CDP-2-C-methyl-D-erythritol + ATP = 4-CDP-2-C-methyl-D-erythritol 2-phosphate + ADP + H(+)</text>
        <dbReference type="Rhea" id="RHEA:18437"/>
        <dbReference type="ChEBI" id="CHEBI:15378"/>
        <dbReference type="ChEBI" id="CHEBI:30616"/>
        <dbReference type="ChEBI" id="CHEBI:57823"/>
        <dbReference type="ChEBI" id="CHEBI:57919"/>
        <dbReference type="ChEBI" id="CHEBI:456216"/>
        <dbReference type="EC" id="2.7.1.148"/>
    </reaction>
</comment>
<evidence type="ECO:0000313" key="12">
    <source>
        <dbReference type="EMBL" id="MBB5176619.1"/>
    </source>
</evidence>
<dbReference type="AlphaFoldDB" id="A0A9Q2HFU5"/>
<dbReference type="PIRSF" id="PIRSF010376">
    <property type="entry name" value="IspE"/>
    <property type="match status" value="1"/>
</dbReference>
<dbReference type="Proteomes" id="UP000579136">
    <property type="component" value="Unassembled WGS sequence"/>
</dbReference>
<dbReference type="InterPro" id="IPR014721">
    <property type="entry name" value="Ribsml_uS5_D2-typ_fold_subgr"/>
</dbReference>
<dbReference type="RefSeq" id="WP_183675378.1">
    <property type="nucleotide sequence ID" value="NZ_CBCRYX010000006.1"/>
</dbReference>
<evidence type="ECO:0000256" key="2">
    <source>
        <dbReference type="ARBA" id="ARBA00012052"/>
    </source>
</evidence>
<dbReference type="NCBIfam" id="NF011202">
    <property type="entry name" value="PRK14608.1"/>
    <property type="match status" value="1"/>
</dbReference>
<evidence type="ECO:0000256" key="5">
    <source>
        <dbReference type="ARBA" id="ARBA00022741"/>
    </source>
</evidence>
<organism evidence="12 13">
    <name type="scientific">Nosocomiicoccus ampullae</name>
    <dbReference type="NCBI Taxonomy" id="489910"/>
    <lineage>
        <taxon>Bacteria</taxon>
        <taxon>Bacillati</taxon>
        <taxon>Bacillota</taxon>
        <taxon>Bacilli</taxon>
        <taxon>Bacillales</taxon>
        <taxon>Staphylococcaceae</taxon>
        <taxon>Nosocomiicoccus</taxon>
    </lineage>
</organism>
<keyword evidence="9" id="KW-0414">Isoprene biosynthesis</keyword>
<dbReference type="HAMAP" id="MF_00061">
    <property type="entry name" value="IspE"/>
    <property type="match status" value="1"/>
</dbReference>
<dbReference type="SUPFAM" id="SSF55060">
    <property type="entry name" value="GHMP Kinase, C-terminal domain"/>
    <property type="match status" value="1"/>
</dbReference>
<evidence type="ECO:0000256" key="3">
    <source>
        <dbReference type="ARBA" id="ARBA00017473"/>
    </source>
</evidence>
<comment type="similarity">
    <text evidence="1 9">Belongs to the GHMP kinase family. IspE subfamily.</text>
</comment>
<dbReference type="Gene3D" id="3.30.70.890">
    <property type="entry name" value="GHMP kinase, C-terminal domain"/>
    <property type="match status" value="1"/>
</dbReference>
<evidence type="ECO:0000259" key="11">
    <source>
        <dbReference type="Pfam" id="PF08544"/>
    </source>
</evidence>
<comment type="function">
    <text evidence="9">Catalyzes the phosphorylation of the position 2 hydroxy group of 4-diphosphocytidyl-2C-methyl-D-erythritol.</text>
</comment>
<feature type="domain" description="GHMP kinase C-terminal" evidence="11">
    <location>
        <begin position="193"/>
        <end position="266"/>
    </location>
</feature>
<evidence type="ECO:0000259" key="10">
    <source>
        <dbReference type="Pfam" id="PF00288"/>
    </source>
</evidence>
<accession>A0A9Q2HFU5</accession>
<reference evidence="12 13" key="1">
    <citation type="submission" date="2020-08" db="EMBL/GenBank/DDBJ databases">
        <title>Genomic Encyclopedia of Type Strains, Phase IV (KMG-IV): sequencing the most valuable type-strain genomes for metagenomic binning, comparative biology and taxonomic classification.</title>
        <authorList>
            <person name="Goeker M."/>
        </authorList>
    </citation>
    <scope>NUCLEOTIDE SEQUENCE [LARGE SCALE GENOMIC DNA]</scope>
    <source>
        <strain evidence="12 13">DSM 19163</strain>
    </source>
</reference>
<comment type="caution">
    <text evidence="12">The sequence shown here is derived from an EMBL/GenBank/DDBJ whole genome shotgun (WGS) entry which is preliminary data.</text>
</comment>
<dbReference type="Pfam" id="PF08544">
    <property type="entry name" value="GHMP_kinases_C"/>
    <property type="match status" value="1"/>
</dbReference>
<dbReference type="Pfam" id="PF00288">
    <property type="entry name" value="GHMP_kinases_N"/>
    <property type="match status" value="1"/>
</dbReference>
<comment type="pathway">
    <text evidence="9">Isoprenoid biosynthesis; isopentenyl diphosphate biosynthesis via DXP pathway; isopentenyl diphosphate from 1-deoxy-D-xylulose 5-phosphate: step 3/6.</text>
</comment>
<keyword evidence="5 9" id="KW-0547">Nucleotide-binding</keyword>
<dbReference type="PANTHER" id="PTHR43527">
    <property type="entry name" value="4-DIPHOSPHOCYTIDYL-2-C-METHYL-D-ERYTHRITOL KINASE, CHLOROPLASTIC"/>
    <property type="match status" value="1"/>
</dbReference>
<dbReference type="GO" id="GO:0005524">
    <property type="term" value="F:ATP binding"/>
    <property type="evidence" value="ECO:0007669"/>
    <property type="project" value="UniProtKB-UniRule"/>
</dbReference>
<evidence type="ECO:0000256" key="7">
    <source>
        <dbReference type="ARBA" id="ARBA00022840"/>
    </source>
</evidence>
<gene>
    <name evidence="9" type="primary">ispE</name>
    <name evidence="12" type="ORF">HNQ45_001507</name>
</gene>
<sequence length="279" mass="30801">MHIETAPAKINLTLDVLYKRDDGYHEVEMVMTTIDLNDYLTFEKRQDNRIVLSSNYGFLPLGKKNLVYQAALIMQEYGAGGVNIHIDKNIPVSAGLGGGSSDAAATFRGMNTLFDLNLDINELARRSAEIGSDIPFCVYGGTRIAKGRGEMTQPLKKPVNAWVVLAKPGLSVSTKQIYQAVRKEKSNRGTKKMVEALNNGTYEDVIAALSNDLQNITRRRYKKVDSLLECFKQSKADGVLMSGSGPTVYGICKKEHQATQLFNAIKGICDEVYKVRLIG</sequence>
<feature type="active site" evidence="9">
    <location>
        <position position="133"/>
    </location>
</feature>
<dbReference type="PANTHER" id="PTHR43527:SF2">
    <property type="entry name" value="4-DIPHOSPHOCYTIDYL-2-C-METHYL-D-ERYTHRITOL KINASE, CHLOROPLASTIC"/>
    <property type="match status" value="1"/>
</dbReference>
<dbReference type="SUPFAM" id="SSF54211">
    <property type="entry name" value="Ribosomal protein S5 domain 2-like"/>
    <property type="match status" value="1"/>
</dbReference>
<feature type="active site" evidence="9">
    <location>
        <position position="9"/>
    </location>
</feature>
<protein>
    <recommendedName>
        <fullName evidence="3 9">4-diphosphocytidyl-2-C-methyl-D-erythritol kinase</fullName>
        <shortName evidence="9">CMK</shortName>
        <ecNumber evidence="2 9">2.7.1.148</ecNumber>
    </recommendedName>
    <alternativeName>
        <fullName evidence="8 9">4-(cytidine-5'-diphospho)-2-C-methyl-D-erythritol kinase</fullName>
    </alternativeName>
</protein>
<keyword evidence="13" id="KW-1185">Reference proteome</keyword>
<name>A0A9Q2HFU5_9STAP</name>
<dbReference type="NCBIfam" id="TIGR00154">
    <property type="entry name" value="ispE"/>
    <property type="match status" value="1"/>
</dbReference>
<dbReference type="EC" id="2.7.1.148" evidence="2 9"/>
<evidence type="ECO:0000256" key="4">
    <source>
        <dbReference type="ARBA" id="ARBA00022679"/>
    </source>
</evidence>
<keyword evidence="7 9" id="KW-0067">ATP-binding</keyword>
<keyword evidence="4 9" id="KW-0808">Transferase</keyword>